<dbReference type="EMBL" id="CP116967">
    <property type="protein sequence ID" value="WNM57500.1"/>
    <property type="molecule type" value="Genomic_DNA"/>
</dbReference>
<dbReference type="RefSeq" id="WP_312642044.1">
    <property type="nucleotide sequence ID" value="NZ_CP116967.1"/>
</dbReference>
<dbReference type="Proteomes" id="UP001302719">
    <property type="component" value="Chromosome"/>
</dbReference>
<evidence type="ECO:0000313" key="2">
    <source>
        <dbReference type="EMBL" id="WNM57500.1"/>
    </source>
</evidence>
<dbReference type="AlphaFoldDB" id="A0AA96GCI9"/>
<organism evidence="2 3">
    <name type="scientific">Candidatus Nitrospira allomarina</name>
    <dbReference type="NCBI Taxonomy" id="3020900"/>
    <lineage>
        <taxon>Bacteria</taxon>
        <taxon>Pseudomonadati</taxon>
        <taxon>Nitrospirota</taxon>
        <taxon>Nitrospiria</taxon>
        <taxon>Nitrospirales</taxon>
        <taxon>Nitrospiraceae</taxon>
        <taxon>Nitrospira</taxon>
    </lineage>
</organism>
<evidence type="ECO:0000313" key="3">
    <source>
        <dbReference type="Proteomes" id="UP001302719"/>
    </source>
</evidence>
<sequence>MGQVIVRNLDDHIIAALKTKAEMRGHSLEQELRGILAEAAKPTIEDRRSLVDHIRAMTPSTPQTDSTVLLREDRDR</sequence>
<dbReference type="InterPro" id="IPR010985">
    <property type="entry name" value="Ribbon_hlx_hlx"/>
</dbReference>
<protein>
    <recommendedName>
        <fullName evidence="1">Antitoxin FitA-like ribbon-helix-helix domain-containing protein</fullName>
    </recommendedName>
</protein>
<dbReference type="SUPFAM" id="SSF47598">
    <property type="entry name" value="Ribbon-helix-helix"/>
    <property type="match status" value="1"/>
</dbReference>
<evidence type="ECO:0000259" key="1">
    <source>
        <dbReference type="Pfam" id="PF22513"/>
    </source>
</evidence>
<feature type="domain" description="Antitoxin FitA-like ribbon-helix-helix" evidence="1">
    <location>
        <begin position="3"/>
        <end position="40"/>
    </location>
</feature>
<proteinExistence type="predicted"/>
<dbReference type="KEGG" id="nall:PP769_16245"/>
<reference evidence="2 3" key="1">
    <citation type="submission" date="2023-01" db="EMBL/GenBank/DDBJ databases">
        <title>Cultivation and genomic characterization of new, ubiquitous marine nitrite-oxidizing bacteria from the Nitrospirales.</title>
        <authorList>
            <person name="Mueller A.J."/>
            <person name="Daebeler A."/>
            <person name="Herbold C.W."/>
            <person name="Kirkegaard R.H."/>
            <person name="Daims H."/>
        </authorList>
    </citation>
    <scope>NUCLEOTIDE SEQUENCE [LARGE SCALE GENOMIC DNA]</scope>
    <source>
        <strain evidence="2 3">VA</strain>
    </source>
</reference>
<keyword evidence="3" id="KW-1185">Reference proteome</keyword>
<dbReference type="Gene3D" id="1.10.1220.10">
    <property type="entry name" value="Met repressor-like"/>
    <property type="match status" value="1"/>
</dbReference>
<gene>
    <name evidence="2" type="ORF">PP769_16245</name>
</gene>
<dbReference type="Pfam" id="PF22513">
    <property type="entry name" value="FitA-like_RHH"/>
    <property type="match status" value="1"/>
</dbReference>
<dbReference type="InterPro" id="IPR053853">
    <property type="entry name" value="FitA-like_RHH"/>
</dbReference>
<dbReference type="InterPro" id="IPR013321">
    <property type="entry name" value="Arc_rbn_hlx_hlx"/>
</dbReference>
<name>A0AA96GCI9_9BACT</name>
<accession>A0AA96GCI9</accession>
<dbReference type="GO" id="GO:0006355">
    <property type="term" value="P:regulation of DNA-templated transcription"/>
    <property type="evidence" value="ECO:0007669"/>
    <property type="project" value="InterPro"/>
</dbReference>